<dbReference type="PANTHER" id="PTHR35841">
    <property type="entry name" value="PHOSPHONATES-BINDING PERIPLASMIC PROTEIN"/>
    <property type="match status" value="1"/>
</dbReference>
<dbReference type="PANTHER" id="PTHR35841:SF1">
    <property type="entry name" value="PHOSPHONATES-BINDING PERIPLASMIC PROTEIN"/>
    <property type="match status" value="1"/>
</dbReference>
<name>K8EEZ6_9FIRM</name>
<reference evidence="4 5" key="1">
    <citation type="journal article" date="2013" name="Genome Announc.">
        <title>Genome Sequence of the Sulfate-Reducing Bacterium Desulfotomaculum hydrothermale Lam5(T).</title>
        <authorList>
            <person name="Amin O."/>
            <person name="Fardeau M.L."/>
            <person name="Valette O."/>
            <person name="Hirschler-Rea A."/>
            <person name="Barbe V."/>
            <person name="Medigue C."/>
            <person name="Vacherie B."/>
            <person name="Ollivier B."/>
            <person name="Bertin P.N."/>
            <person name="Dolla A."/>
        </authorList>
    </citation>
    <scope>NUCLEOTIDE SEQUENCE [LARGE SCALE GENOMIC DNA]</scope>
    <source>
        <strain evidence="5">Lam5 / DSM 18033</strain>
    </source>
</reference>
<dbReference type="AlphaFoldDB" id="K8EEZ6"/>
<dbReference type="InterPro" id="IPR005770">
    <property type="entry name" value="PhnD"/>
</dbReference>
<evidence type="ECO:0000256" key="3">
    <source>
        <dbReference type="SAM" id="SignalP"/>
    </source>
</evidence>
<dbReference type="RefSeq" id="WP_008410123.1">
    <property type="nucleotide sequence ID" value="NZ_FQXF01000007.1"/>
</dbReference>
<feature type="signal peptide" evidence="3">
    <location>
        <begin position="1"/>
        <end position="20"/>
    </location>
</feature>
<evidence type="ECO:0000256" key="1">
    <source>
        <dbReference type="ARBA" id="ARBA00007162"/>
    </source>
</evidence>
<dbReference type="CDD" id="cd13571">
    <property type="entry name" value="PBP2_PnhD_1"/>
    <property type="match status" value="1"/>
</dbReference>
<dbReference type="EMBL" id="CAOS01000003">
    <property type="protein sequence ID" value="CCO07301.1"/>
    <property type="molecule type" value="Genomic_DNA"/>
</dbReference>
<evidence type="ECO:0000313" key="5">
    <source>
        <dbReference type="Proteomes" id="UP000009315"/>
    </source>
</evidence>
<accession>K8EEZ6</accession>
<organism evidence="4 5">
    <name type="scientific">Desulforamulus hydrothermalis Lam5 = DSM 18033</name>
    <dbReference type="NCBI Taxonomy" id="1121428"/>
    <lineage>
        <taxon>Bacteria</taxon>
        <taxon>Bacillati</taxon>
        <taxon>Bacillota</taxon>
        <taxon>Clostridia</taxon>
        <taxon>Eubacteriales</taxon>
        <taxon>Peptococcaceae</taxon>
        <taxon>Desulforamulus</taxon>
    </lineage>
</organism>
<dbReference type="GO" id="GO:0043190">
    <property type="term" value="C:ATP-binding cassette (ABC) transporter complex"/>
    <property type="evidence" value="ECO:0007669"/>
    <property type="project" value="InterPro"/>
</dbReference>
<evidence type="ECO:0000256" key="2">
    <source>
        <dbReference type="ARBA" id="ARBA00022729"/>
    </source>
</evidence>
<dbReference type="Proteomes" id="UP000009315">
    <property type="component" value="Unassembled WGS sequence"/>
</dbReference>
<dbReference type="PROSITE" id="PS51257">
    <property type="entry name" value="PROKAR_LIPOPROTEIN"/>
    <property type="match status" value="1"/>
</dbReference>
<evidence type="ECO:0000313" key="4">
    <source>
        <dbReference type="EMBL" id="CCO07301.1"/>
    </source>
</evidence>
<comment type="caution">
    <text evidence="4">The sequence shown here is derived from an EMBL/GenBank/DDBJ whole genome shotgun (WGS) entry which is preliminary data.</text>
</comment>
<dbReference type="STRING" id="1121428.DESHY_110245"/>
<protein>
    <submittedName>
        <fullName evidence="4">Phosphonate ABC transporter, periplasmic phosphonate-binding protein</fullName>
    </submittedName>
</protein>
<dbReference type="Pfam" id="PF12974">
    <property type="entry name" value="Phosphonate-bd"/>
    <property type="match status" value="1"/>
</dbReference>
<sequence length="305" mass="34750">MMLKKSCWFILFLFIAVAVAGCGSRTRYIDFTQREAHEQPDQAALNSSRPLRIALASVISPKDTIVYYRQLANYLSAKLNRPVALIQRRTYEEVNMLLSNGEVDIAFASTGSYCSYRGITEIEILAMVEFQGNSEYKALVIVPADSQATRIEDLAGKTFAFTDPLSNSGRMIILKYLLDNRKDPAAFFKRYVYTYNHDKSLWAVANKLVDGASIDSMIYEYARMKNPQEVERVKIIASFGSFPTGPVVIRKNLDPLLKTRIRQVFFELHHERALQPTLNGLLINRFVNPQPELYEPLIKIYNRAG</sequence>
<gene>
    <name evidence="4" type="ORF">DESHY_110245</name>
</gene>
<keyword evidence="5" id="KW-1185">Reference proteome</keyword>
<comment type="similarity">
    <text evidence="1">Belongs to the phosphate/phosphite/phosphonate binding protein family.</text>
</comment>
<dbReference type="Gene3D" id="3.40.190.10">
    <property type="entry name" value="Periplasmic binding protein-like II"/>
    <property type="match status" value="2"/>
</dbReference>
<dbReference type="GO" id="GO:0055085">
    <property type="term" value="P:transmembrane transport"/>
    <property type="evidence" value="ECO:0007669"/>
    <property type="project" value="InterPro"/>
</dbReference>
<dbReference type="eggNOG" id="COG3221">
    <property type="taxonomic scope" value="Bacteria"/>
</dbReference>
<keyword evidence="2 3" id="KW-0732">Signal</keyword>
<dbReference type="SUPFAM" id="SSF53850">
    <property type="entry name" value="Periplasmic binding protein-like II"/>
    <property type="match status" value="1"/>
</dbReference>
<dbReference type="NCBIfam" id="TIGR01098">
    <property type="entry name" value="3A0109s03R"/>
    <property type="match status" value="1"/>
</dbReference>
<feature type="chain" id="PRO_5039660845" evidence="3">
    <location>
        <begin position="21"/>
        <end position="305"/>
    </location>
</feature>
<proteinExistence type="inferred from homology"/>